<dbReference type="GO" id="GO:0005829">
    <property type="term" value="C:cytosol"/>
    <property type="evidence" value="ECO:0007669"/>
    <property type="project" value="TreeGrafter"/>
</dbReference>
<evidence type="ECO:0000256" key="4">
    <source>
        <dbReference type="SAM" id="MobiDB-lite"/>
    </source>
</evidence>
<accession>A0A7W9YLZ8</accession>
<dbReference type="AlphaFoldDB" id="A0A7W9YLZ8"/>
<keyword evidence="6" id="KW-1185">Reference proteome</keyword>
<name>A0A7W9YLZ8_9ACTN</name>
<proteinExistence type="inferred from homology"/>
<evidence type="ECO:0000313" key="5">
    <source>
        <dbReference type="EMBL" id="MBB6174517.1"/>
    </source>
</evidence>
<keyword evidence="1 2" id="KW-0238">DNA-binding</keyword>
<dbReference type="HAMAP" id="MF_00274">
    <property type="entry name" value="DNA_YbaB_EbfC"/>
    <property type="match status" value="1"/>
</dbReference>
<keyword evidence="3" id="KW-0175">Coiled coil</keyword>
<evidence type="ECO:0000256" key="2">
    <source>
        <dbReference type="HAMAP-Rule" id="MF_00274"/>
    </source>
</evidence>
<dbReference type="Pfam" id="PF02575">
    <property type="entry name" value="YbaB_DNA_bd"/>
    <property type="match status" value="1"/>
</dbReference>
<comment type="function">
    <text evidence="2">Binds to DNA and alters its conformation. May be involved in regulation of gene expression, nucleoid organization and DNA protection.</text>
</comment>
<dbReference type="Proteomes" id="UP000546642">
    <property type="component" value="Unassembled WGS sequence"/>
</dbReference>
<organism evidence="5 6">
    <name type="scientific">Nocardiopsis mwathae</name>
    <dbReference type="NCBI Taxonomy" id="1472723"/>
    <lineage>
        <taxon>Bacteria</taxon>
        <taxon>Bacillati</taxon>
        <taxon>Actinomycetota</taxon>
        <taxon>Actinomycetes</taxon>
        <taxon>Streptosporangiales</taxon>
        <taxon>Nocardiopsidaceae</taxon>
        <taxon>Nocardiopsis</taxon>
    </lineage>
</organism>
<dbReference type="SUPFAM" id="SSF82607">
    <property type="entry name" value="YbaB-like"/>
    <property type="match status" value="1"/>
</dbReference>
<sequence length="123" mass="12534">MNPGGGMDMQALLQQAQQMQQQLMEAQQQLDEAKVEGTSGGGLVTVTVSGRGSVEDIRIDPKAVDADDAEETAQTIADLVLAAIRDAEASVEELQQEKMGPLAEGLGGGGLPGGGGMPGLPGF</sequence>
<dbReference type="PIRSF" id="PIRSF004555">
    <property type="entry name" value="UCP004555"/>
    <property type="match status" value="1"/>
</dbReference>
<comment type="subunit">
    <text evidence="2">Homodimer.</text>
</comment>
<dbReference type="GO" id="GO:0003677">
    <property type="term" value="F:DNA binding"/>
    <property type="evidence" value="ECO:0007669"/>
    <property type="project" value="UniProtKB-UniRule"/>
</dbReference>
<feature type="compositionally biased region" description="Gly residues" evidence="4">
    <location>
        <begin position="105"/>
        <end position="123"/>
    </location>
</feature>
<feature type="region of interest" description="Disordered" evidence="4">
    <location>
        <begin position="92"/>
        <end position="123"/>
    </location>
</feature>
<comment type="subcellular location">
    <subcellularLocation>
        <location evidence="2">Cytoplasm</location>
        <location evidence="2">Nucleoid</location>
    </subcellularLocation>
</comment>
<keyword evidence="2" id="KW-0963">Cytoplasm</keyword>
<protein>
    <recommendedName>
        <fullName evidence="2">Nucleoid-associated protein HNR23_004577</fullName>
    </recommendedName>
</protein>
<dbReference type="PANTHER" id="PTHR33449">
    <property type="entry name" value="NUCLEOID-ASSOCIATED PROTEIN YBAB"/>
    <property type="match status" value="1"/>
</dbReference>
<evidence type="ECO:0000256" key="1">
    <source>
        <dbReference type="ARBA" id="ARBA00023125"/>
    </source>
</evidence>
<feature type="coiled-coil region" evidence="3">
    <location>
        <begin position="9"/>
        <end position="36"/>
    </location>
</feature>
<gene>
    <name evidence="5" type="ORF">HNR23_004577</name>
</gene>
<comment type="caution">
    <text evidence="5">The sequence shown here is derived from an EMBL/GenBank/DDBJ whole genome shotgun (WGS) entry which is preliminary data.</text>
</comment>
<evidence type="ECO:0000313" key="6">
    <source>
        <dbReference type="Proteomes" id="UP000546642"/>
    </source>
</evidence>
<evidence type="ECO:0000256" key="3">
    <source>
        <dbReference type="SAM" id="Coils"/>
    </source>
</evidence>
<comment type="similarity">
    <text evidence="2">Belongs to the YbaB/EbfC family.</text>
</comment>
<dbReference type="InterPro" id="IPR036894">
    <property type="entry name" value="YbaB-like_sf"/>
</dbReference>
<dbReference type="InterPro" id="IPR004401">
    <property type="entry name" value="YbaB/EbfC"/>
</dbReference>
<dbReference type="Gene3D" id="3.30.1310.10">
    <property type="entry name" value="Nucleoid-associated protein YbaB-like domain"/>
    <property type="match status" value="1"/>
</dbReference>
<dbReference type="PANTHER" id="PTHR33449:SF1">
    <property type="entry name" value="NUCLEOID-ASSOCIATED PROTEIN YBAB"/>
    <property type="match status" value="1"/>
</dbReference>
<dbReference type="EMBL" id="JACHDS010000001">
    <property type="protein sequence ID" value="MBB6174517.1"/>
    <property type="molecule type" value="Genomic_DNA"/>
</dbReference>
<dbReference type="GO" id="GO:0043590">
    <property type="term" value="C:bacterial nucleoid"/>
    <property type="evidence" value="ECO:0007669"/>
    <property type="project" value="UniProtKB-UniRule"/>
</dbReference>
<dbReference type="NCBIfam" id="TIGR00103">
    <property type="entry name" value="DNA_YbaB_EbfC"/>
    <property type="match status" value="1"/>
</dbReference>
<reference evidence="5 6" key="1">
    <citation type="submission" date="2020-08" db="EMBL/GenBank/DDBJ databases">
        <title>Sequencing the genomes of 1000 actinobacteria strains.</title>
        <authorList>
            <person name="Klenk H.-P."/>
        </authorList>
    </citation>
    <scope>NUCLEOTIDE SEQUENCE [LARGE SCALE GENOMIC DNA]</scope>
    <source>
        <strain evidence="5 6">DSM 46659</strain>
    </source>
</reference>